<dbReference type="Pfam" id="PF10646">
    <property type="entry name" value="Germane"/>
    <property type="match status" value="1"/>
</dbReference>
<organism evidence="3 4">
    <name type="scientific">Desulfonispora thiosulfatigenes DSM 11270</name>
    <dbReference type="NCBI Taxonomy" id="656914"/>
    <lineage>
        <taxon>Bacteria</taxon>
        <taxon>Bacillati</taxon>
        <taxon>Bacillota</taxon>
        <taxon>Clostridia</taxon>
        <taxon>Eubacteriales</taxon>
        <taxon>Peptococcaceae</taxon>
        <taxon>Desulfonispora</taxon>
    </lineage>
</organism>
<dbReference type="AlphaFoldDB" id="A0A1W1V7R3"/>
<feature type="chain" id="PRO_5013048736" evidence="1">
    <location>
        <begin position="25"/>
        <end position="295"/>
    </location>
</feature>
<dbReference type="RefSeq" id="WP_084052979.1">
    <property type="nucleotide sequence ID" value="NZ_FWWT01000016.1"/>
</dbReference>
<evidence type="ECO:0000313" key="4">
    <source>
        <dbReference type="Proteomes" id="UP000192731"/>
    </source>
</evidence>
<dbReference type="SMART" id="SM00909">
    <property type="entry name" value="Germane"/>
    <property type="match status" value="1"/>
</dbReference>
<evidence type="ECO:0000313" key="3">
    <source>
        <dbReference type="EMBL" id="SMB89306.1"/>
    </source>
</evidence>
<reference evidence="3 4" key="1">
    <citation type="submission" date="2017-04" db="EMBL/GenBank/DDBJ databases">
        <authorList>
            <person name="Afonso C.L."/>
            <person name="Miller P.J."/>
            <person name="Scott M.A."/>
            <person name="Spackman E."/>
            <person name="Goraichik I."/>
            <person name="Dimitrov K.M."/>
            <person name="Suarez D.L."/>
            <person name="Swayne D.E."/>
        </authorList>
    </citation>
    <scope>NUCLEOTIDE SEQUENCE [LARGE SCALE GENOMIC DNA]</scope>
    <source>
        <strain evidence="3 4">DSM 11270</strain>
    </source>
</reference>
<proteinExistence type="predicted"/>
<keyword evidence="4" id="KW-1185">Reference proteome</keyword>
<dbReference type="PROSITE" id="PS51257">
    <property type="entry name" value="PROKAR_LIPOPROTEIN"/>
    <property type="match status" value="1"/>
</dbReference>
<dbReference type="EMBL" id="FWWT01000016">
    <property type="protein sequence ID" value="SMB89306.1"/>
    <property type="molecule type" value="Genomic_DNA"/>
</dbReference>
<dbReference type="Pfam" id="PF14343">
    <property type="entry name" value="PrcB_C"/>
    <property type="match status" value="1"/>
</dbReference>
<dbReference type="STRING" id="656914.SAMN00017405_0594"/>
<keyword evidence="1" id="KW-0732">Signal</keyword>
<dbReference type="Proteomes" id="UP000192731">
    <property type="component" value="Unassembled WGS sequence"/>
</dbReference>
<protein>
    <submittedName>
        <fullName evidence="3">PrcB C-terminal</fullName>
    </submittedName>
</protein>
<feature type="signal peptide" evidence="1">
    <location>
        <begin position="1"/>
        <end position="24"/>
    </location>
</feature>
<evidence type="ECO:0000256" key="1">
    <source>
        <dbReference type="SAM" id="SignalP"/>
    </source>
</evidence>
<evidence type="ECO:0000259" key="2">
    <source>
        <dbReference type="SMART" id="SM00909"/>
    </source>
</evidence>
<dbReference type="InterPro" id="IPR019606">
    <property type="entry name" value="GerMN"/>
</dbReference>
<name>A0A1W1V7R3_DESTI</name>
<accession>A0A1W1V7R3</accession>
<feature type="domain" description="GerMN" evidence="2">
    <location>
        <begin position="184"/>
        <end position="273"/>
    </location>
</feature>
<dbReference type="OrthoDB" id="9809406at2"/>
<gene>
    <name evidence="3" type="ORF">SAMN00017405_0594</name>
</gene>
<dbReference type="InterPro" id="IPR025748">
    <property type="entry name" value="PrcB_C_dom"/>
</dbReference>
<sequence length="295" mass="32233">MKRKTLLFVILVLTAITVGCASNAQVTEVAVSKEEIIQMPEPILKELEELKSKETYQAFDMGGEILLFVSLGEKQSDGYEVKLERAGIKDDKLYVQVNKKEPTSKPEAEVVTYPTALGKVSGDALPRQIVFIDGTDYTKVIEEVSVSPVLGEQESIINLYFASTEGNLKNETRSFSSFPNATKGTEVLAELLKGPQKQNGLKSIIPEGTKVLNYEYAGSTGIATVDLSKDISKVSGSKDESLVVYSIVNTLTELPGIEKVKFLIEGNEVETLAGNISLKDPIDRNAELLHDNTLK</sequence>